<keyword evidence="2" id="KW-1185">Reference proteome</keyword>
<evidence type="ECO:0000313" key="1">
    <source>
        <dbReference type="EMBL" id="KAI4833421.1"/>
    </source>
</evidence>
<accession>A0ACB9Y002</accession>
<name>A0ACB9Y002_CHAAC</name>
<dbReference type="Proteomes" id="UP001057452">
    <property type="component" value="Chromosome 1"/>
</dbReference>
<protein>
    <submittedName>
        <fullName evidence="1">Uncharacterized protein</fullName>
    </submittedName>
</protein>
<sequence>MPTPGREQLGAARGSFLQARCDSVMFTGDWCLPLVLALLVLLLIYTFLYLPRVDDVVRFPGLPPRRQLTYQAKQTISREMEQEKMRRAEQLMLQRNPCRAQTGGKKADGPRPIRNHHQRLETIVKQTTPEVDFFGRVLAPKPPRPPPTSETGEKCPSTCMGKAVGDSDVWFRFNEGMSNAVRRNVYIRELL</sequence>
<comment type="caution">
    <text evidence="1">The sequence shown here is derived from an EMBL/GenBank/DDBJ whole genome shotgun (WGS) entry which is preliminary data.</text>
</comment>
<gene>
    <name evidence="1" type="ORF">KUCAC02_016325</name>
</gene>
<evidence type="ECO:0000313" key="2">
    <source>
        <dbReference type="Proteomes" id="UP001057452"/>
    </source>
</evidence>
<dbReference type="EMBL" id="CM043785">
    <property type="protein sequence ID" value="KAI4833421.1"/>
    <property type="molecule type" value="Genomic_DNA"/>
</dbReference>
<organism evidence="1 2">
    <name type="scientific">Chaenocephalus aceratus</name>
    <name type="common">Blackfin icefish</name>
    <name type="synonym">Chaenichthys aceratus</name>
    <dbReference type="NCBI Taxonomy" id="36190"/>
    <lineage>
        <taxon>Eukaryota</taxon>
        <taxon>Metazoa</taxon>
        <taxon>Chordata</taxon>
        <taxon>Craniata</taxon>
        <taxon>Vertebrata</taxon>
        <taxon>Euteleostomi</taxon>
        <taxon>Actinopterygii</taxon>
        <taxon>Neopterygii</taxon>
        <taxon>Teleostei</taxon>
        <taxon>Neoteleostei</taxon>
        <taxon>Acanthomorphata</taxon>
        <taxon>Eupercaria</taxon>
        <taxon>Perciformes</taxon>
        <taxon>Notothenioidei</taxon>
        <taxon>Channichthyidae</taxon>
        <taxon>Chaenocephalus</taxon>
    </lineage>
</organism>
<proteinExistence type="predicted"/>
<reference evidence="1" key="1">
    <citation type="submission" date="2022-05" db="EMBL/GenBank/DDBJ databases">
        <title>Chromosome-level genome of Chaenocephalus aceratus.</title>
        <authorList>
            <person name="Park H."/>
        </authorList>
    </citation>
    <scope>NUCLEOTIDE SEQUENCE</scope>
    <source>
        <strain evidence="1">KU_202001</strain>
    </source>
</reference>